<evidence type="ECO:0000313" key="1">
    <source>
        <dbReference type="EMBL" id="EAT92268.1"/>
    </source>
</evidence>
<protein>
    <submittedName>
        <fullName evidence="1">Uncharacterized protein</fullName>
    </submittedName>
</protein>
<accession>Q0V5E1</accession>
<evidence type="ECO:0000313" key="2">
    <source>
        <dbReference type="Proteomes" id="UP000001055"/>
    </source>
</evidence>
<dbReference type="GeneID" id="5968022"/>
<organism evidence="1 2">
    <name type="scientific">Phaeosphaeria nodorum (strain SN15 / ATCC MYA-4574 / FGSC 10173)</name>
    <name type="common">Glume blotch fungus</name>
    <name type="synonym">Parastagonospora nodorum</name>
    <dbReference type="NCBI Taxonomy" id="321614"/>
    <lineage>
        <taxon>Eukaryota</taxon>
        <taxon>Fungi</taxon>
        <taxon>Dikarya</taxon>
        <taxon>Ascomycota</taxon>
        <taxon>Pezizomycotina</taxon>
        <taxon>Dothideomycetes</taxon>
        <taxon>Pleosporomycetidae</taxon>
        <taxon>Pleosporales</taxon>
        <taxon>Pleosporineae</taxon>
        <taxon>Phaeosphaeriaceae</taxon>
        <taxon>Parastagonospora</taxon>
    </lineage>
</organism>
<dbReference type="RefSeq" id="XP_001791448.1">
    <property type="nucleotide sequence ID" value="XM_001791396.1"/>
</dbReference>
<name>Q0V5E1_PHANO</name>
<dbReference type="AlphaFoldDB" id="Q0V5E1"/>
<dbReference type="InParanoid" id="Q0V5E1"/>
<dbReference type="Proteomes" id="UP000001055">
    <property type="component" value="Unassembled WGS sequence"/>
</dbReference>
<sequence>MDAMDQAADRSHTPLHYWLVPDHQSCQATPSATTPWARQYWLVVLMYIHG</sequence>
<dbReference type="KEGG" id="pno:SNOG_00773"/>
<gene>
    <name evidence="1" type="ORF">SNOG_00773</name>
</gene>
<dbReference type="EMBL" id="CH445325">
    <property type="protein sequence ID" value="EAT92268.1"/>
    <property type="molecule type" value="Genomic_DNA"/>
</dbReference>
<proteinExistence type="predicted"/>
<reference evidence="2" key="1">
    <citation type="journal article" date="2007" name="Plant Cell">
        <title>Dothideomycete-plant interactions illuminated by genome sequencing and EST analysis of the wheat pathogen Stagonospora nodorum.</title>
        <authorList>
            <person name="Hane J.K."/>
            <person name="Lowe R.G."/>
            <person name="Solomon P.S."/>
            <person name="Tan K.C."/>
            <person name="Schoch C.L."/>
            <person name="Spatafora J.W."/>
            <person name="Crous P.W."/>
            <person name="Kodira C."/>
            <person name="Birren B.W."/>
            <person name="Galagan J.E."/>
            <person name="Torriani S.F."/>
            <person name="McDonald B.A."/>
            <person name="Oliver R.P."/>
        </authorList>
    </citation>
    <scope>NUCLEOTIDE SEQUENCE [LARGE SCALE GENOMIC DNA]</scope>
    <source>
        <strain evidence="2">SN15 / ATCC MYA-4574 / FGSC 10173</strain>
    </source>
</reference>